<keyword evidence="1" id="KW-1133">Transmembrane helix</keyword>
<dbReference type="EMBL" id="JBHSAB010000029">
    <property type="protein sequence ID" value="MFC3909759.1"/>
    <property type="molecule type" value="Genomic_DNA"/>
</dbReference>
<feature type="transmembrane region" description="Helical" evidence="1">
    <location>
        <begin position="34"/>
        <end position="53"/>
    </location>
</feature>
<organism evidence="2 3">
    <name type="scientific">Legionella dresdenensis</name>
    <dbReference type="NCBI Taxonomy" id="450200"/>
    <lineage>
        <taxon>Bacteria</taxon>
        <taxon>Pseudomonadati</taxon>
        <taxon>Pseudomonadota</taxon>
        <taxon>Gammaproteobacteria</taxon>
        <taxon>Legionellales</taxon>
        <taxon>Legionellaceae</taxon>
        <taxon>Legionella</taxon>
    </lineage>
</organism>
<feature type="transmembrane region" description="Helical" evidence="1">
    <location>
        <begin position="9"/>
        <end position="28"/>
    </location>
</feature>
<protein>
    <submittedName>
        <fullName evidence="2">Uncharacterized protein</fullName>
    </submittedName>
</protein>
<gene>
    <name evidence="2" type="ORF">ACFORL_11825</name>
</gene>
<keyword evidence="3" id="KW-1185">Reference proteome</keyword>
<evidence type="ECO:0000313" key="2">
    <source>
        <dbReference type="EMBL" id="MFC3909759.1"/>
    </source>
</evidence>
<evidence type="ECO:0000256" key="1">
    <source>
        <dbReference type="SAM" id="Phobius"/>
    </source>
</evidence>
<feature type="transmembrane region" description="Helical" evidence="1">
    <location>
        <begin position="319"/>
        <end position="339"/>
    </location>
</feature>
<sequence length="653" mass="74577">MSLKTRKIPYYLVLTLLTGGASIMLGFLSFGGMFALWAFLPVALGAFGLSVAYEGEIYLQNVRGALNKLFFKPNYLKEHFAREYLLKQIKDGNLPDPENEKCPLFFRDYFAQLKRVNEFNHDDRYTKEGEKLKKRELKRLRMMDKWFAQEFFADDNEENLTAYQQDLRAWFNAGEREKLKQQYKTRTRVFYGAAAFSVIVAAFASLGTIYLAMDTFLAIPLLAGISAAALPYIIVPMAIIAGVAYGFLTYNAITDMINNDSIRKWYTKIRDSFKDGVSFRNVIIAALAVTLTALSIALTICTAGTWWTVAKNSTPLFAWMAKVPSIIIGVVTGLSSLFFNVENIGESLKIFWELSWEVIKKQFANAIEVTKALWASEGAIQLLNPFRIILKLTITPLRILLFLGHLISIGVTADRVPGISQVASALLGIISEGFEDLHYFFGHMHDEHKHTAEQGAKEQFEHLLKEHVKEPGGHNHDKDIPTQLMILPAYPIYLLAALWDWTFDKNRTERFAFGSLWQNRHALWKSFVKSWNKQHGILEEQEFAEEKVQQHKVSPQWSRESTVLRIDRHQEKYLNNAWVSPKLAKEKKEALTQLKQVVRENQQQNLQQILQTAKADPTYNKQRFFSFSEDAQARTAELLQDLEAESSAVAITA</sequence>
<proteinExistence type="predicted"/>
<comment type="caution">
    <text evidence="2">The sequence shown here is derived from an EMBL/GenBank/DDBJ whole genome shotgun (WGS) entry which is preliminary data.</text>
</comment>
<dbReference type="RefSeq" id="WP_382344282.1">
    <property type="nucleotide sequence ID" value="NZ_JBHSAB010000029.1"/>
</dbReference>
<keyword evidence="1" id="KW-0812">Transmembrane</keyword>
<keyword evidence="1" id="KW-0472">Membrane</keyword>
<name>A0ABV8CID9_9GAMM</name>
<dbReference type="Proteomes" id="UP001595758">
    <property type="component" value="Unassembled WGS sequence"/>
</dbReference>
<feature type="transmembrane region" description="Helical" evidence="1">
    <location>
        <begin position="282"/>
        <end position="307"/>
    </location>
</feature>
<accession>A0ABV8CID9</accession>
<evidence type="ECO:0000313" key="3">
    <source>
        <dbReference type="Proteomes" id="UP001595758"/>
    </source>
</evidence>
<feature type="transmembrane region" description="Helical" evidence="1">
    <location>
        <begin position="189"/>
        <end position="213"/>
    </location>
</feature>
<feature type="transmembrane region" description="Helical" evidence="1">
    <location>
        <begin position="219"/>
        <end position="248"/>
    </location>
</feature>
<reference evidence="3" key="1">
    <citation type="journal article" date="2019" name="Int. J. Syst. Evol. Microbiol.">
        <title>The Global Catalogue of Microorganisms (GCM) 10K type strain sequencing project: providing services to taxonomists for standard genome sequencing and annotation.</title>
        <authorList>
            <consortium name="The Broad Institute Genomics Platform"/>
            <consortium name="The Broad Institute Genome Sequencing Center for Infectious Disease"/>
            <person name="Wu L."/>
            <person name="Ma J."/>
        </authorList>
    </citation>
    <scope>NUCLEOTIDE SEQUENCE [LARGE SCALE GENOMIC DNA]</scope>
    <source>
        <strain evidence="3">CCUG 59858</strain>
    </source>
</reference>